<dbReference type="RefSeq" id="WP_210660644.1">
    <property type="nucleotide sequence ID" value="NZ_JAGKQQ010000001.1"/>
</dbReference>
<sequence>MKRHVTRGLAALGLVTLVATVSAQTVPDTIEVRNRKDGTTKSYSGQLKAGPAGFQVFSGEKLDKATDAFAPDDIVKVAIGDLPGVERNAFNAAKAKEDKRTAKDYAEANEGYKALIKPGIADRSKRYLEFRMANISQKLADELEPGEPWNKASDTAISNWKEFYDTYKTAFGWELWPAVRSMTRLQIERRKYDDAAAAWEKLRGVADLPPDAKLEAALQGLDFRIRSKGYSAAVTAADELLKTAAGAKKDRLVLYQLAAKEGGNGKHQEGIDKIKAEMDKSKDPAVHATGFSMMGELYLAAGKPRDAMWMFLFVETVVNQDKDEVFKAISRLAEIFEAQMDEDQTKKYREKIKRFRGTL</sequence>
<feature type="signal peptide" evidence="1">
    <location>
        <begin position="1"/>
        <end position="23"/>
    </location>
</feature>
<evidence type="ECO:0000256" key="1">
    <source>
        <dbReference type="SAM" id="SignalP"/>
    </source>
</evidence>
<reference evidence="2 3" key="1">
    <citation type="submission" date="2021-04" db="EMBL/GenBank/DDBJ databases">
        <authorList>
            <person name="Ivanova A."/>
        </authorList>
    </citation>
    <scope>NUCLEOTIDE SEQUENCE [LARGE SCALE GENOMIC DNA]</scope>
    <source>
        <strain evidence="2 3">G18</strain>
    </source>
</reference>
<accession>A0ABS5C1G1</accession>
<protein>
    <recommendedName>
        <fullName evidence="4">Tetratricopeptide repeat protein</fullName>
    </recommendedName>
</protein>
<keyword evidence="3" id="KW-1185">Reference proteome</keyword>
<keyword evidence="1" id="KW-0732">Signal</keyword>
<dbReference type="Proteomes" id="UP000676565">
    <property type="component" value="Unassembled WGS sequence"/>
</dbReference>
<evidence type="ECO:0008006" key="4">
    <source>
        <dbReference type="Google" id="ProtNLM"/>
    </source>
</evidence>
<feature type="chain" id="PRO_5045403124" description="Tetratricopeptide repeat protein" evidence="1">
    <location>
        <begin position="24"/>
        <end position="359"/>
    </location>
</feature>
<name>A0ABS5C1G1_9BACT</name>
<gene>
    <name evidence="2" type="ORF">J8F10_31665</name>
</gene>
<proteinExistence type="predicted"/>
<organism evidence="2 3">
    <name type="scientific">Gemmata palustris</name>
    <dbReference type="NCBI Taxonomy" id="2822762"/>
    <lineage>
        <taxon>Bacteria</taxon>
        <taxon>Pseudomonadati</taxon>
        <taxon>Planctomycetota</taxon>
        <taxon>Planctomycetia</taxon>
        <taxon>Gemmatales</taxon>
        <taxon>Gemmataceae</taxon>
        <taxon>Gemmata</taxon>
    </lineage>
</organism>
<evidence type="ECO:0000313" key="3">
    <source>
        <dbReference type="Proteomes" id="UP000676565"/>
    </source>
</evidence>
<comment type="caution">
    <text evidence="2">The sequence shown here is derived from an EMBL/GenBank/DDBJ whole genome shotgun (WGS) entry which is preliminary data.</text>
</comment>
<dbReference type="EMBL" id="JAGKQQ010000001">
    <property type="protein sequence ID" value="MBP3959829.1"/>
    <property type="molecule type" value="Genomic_DNA"/>
</dbReference>
<evidence type="ECO:0000313" key="2">
    <source>
        <dbReference type="EMBL" id="MBP3959829.1"/>
    </source>
</evidence>